<evidence type="ECO:0000256" key="2">
    <source>
        <dbReference type="SAM" id="Phobius"/>
    </source>
</evidence>
<evidence type="ECO:0000313" key="4">
    <source>
        <dbReference type="Proteomes" id="UP000078560"/>
    </source>
</evidence>
<dbReference type="Pfam" id="PF05795">
    <property type="entry name" value="Plasmodium_Vir"/>
    <property type="match status" value="1"/>
</dbReference>
<keyword evidence="2" id="KW-0812">Transmembrane</keyword>
<feature type="transmembrane region" description="Helical" evidence="2">
    <location>
        <begin position="423"/>
        <end position="447"/>
    </location>
</feature>
<proteinExistence type="predicted"/>
<gene>
    <name evidence="3" type="ORF">POVCU2_0060660</name>
</gene>
<organism evidence="3 4">
    <name type="scientific">Plasmodium ovale curtisi</name>
    <dbReference type="NCBI Taxonomy" id="864141"/>
    <lineage>
        <taxon>Eukaryota</taxon>
        <taxon>Sar</taxon>
        <taxon>Alveolata</taxon>
        <taxon>Apicomplexa</taxon>
        <taxon>Aconoidasida</taxon>
        <taxon>Haemosporida</taxon>
        <taxon>Plasmodiidae</taxon>
        <taxon>Plasmodium</taxon>
        <taxon>Plasmodium (Plasmodium)</taxon>
    </lineage>
</organism>
<name>A0A1A8WEU2_PLAOA</name>
<evidence type="ECO:0000313" key="3">
    <source>
        <dbReference type="EMBL" id="SBS90313.1"/>
    </source>
</evidence>
<accession>A0A1A8WEU2</accession>
<feature type="region of interest" description="Disordered" evidence="1">
    <location>
        <begin position="248"/>
        <end position="280"/>
    </location>
</feature>
<dbReference type="InterPro" id="IPR008780">
    <property type="entry name" value="Plasmodium_Vir"/>
</dbReference>
<keyword evidence="2" id="KW-0472">Membrane</keyword>
<protein>
    <submittedName>
        <fullName evidence="3">PIR Superfamily Protein</fullName>
    </submittedName>
</protein>
<reference evidence="4" key="1">
    <citation type="submission" date="2016-05" db="EMBL/GenBank/DDBJ databases">
        <authorList>
            <person name="Naeem Raeece"/>
        </authorList>
    </citation>
    <scope>NUCLEOTIDE SEQUENCE [LARGE SCALE GENOMIC DNA]</scope>
</reference>
<evidence type="ECO:0000256" key="1">
    <source>
        <dbReference type="SAM" id="MobiDB-lite"/>
    </source>
</evidence>
<dbReference type="AlphaFoldDB" id="A0A1A8WEU2"/>
<dbReference type="EMBL" id="FLQU01000923">
    <property type="protein sequence ID" value="SBS90313.1"/>
    <property type="molecule type" value="Genomic_DNA"/>
</dbReference>
<keyword evidence="2" id="KW-1133">Transmembrane helix</keyword>
<dbReference type="Proteomes" id="UP000078560">
    <property type="component" value="Unassembled WGS sequence"/>
</dbReference>
<sequence length="489" mass="54995">MATIHVVSSSSQDTSRRDKCISILSDIQSTVTTKIAELHASKEEDENFVQICEYLGNYLDFYEEDIKECYVGDFSYLYEIIISLLNKELTKSPKYIRCIQKATSEIKKHIDPKDEIRDYQIGNDPQEAKIQLQKKVQKLLESSEETLKIKELEHKIPLETGPKTKSVEDGVSIQTNLEQSENSVPSPQLEVHAKLQPEITSPPDTRRAQETVTRIESTSYHSERGLTLSQKCISTEVIADRDSGQKVPLICDLDNEDPSPPETSPTAAEGTIPEDPSSQEEISFVTVPSLEGDPIGRGEASDKVELSGISDSSDVNGLHSTHSLLERQPYDEQSVQLLKPNQEKMLTGRTYTKTALIQNADAEQNNKNRDALIATQNSGYQTRINSGFITNEVLDLSEATIFREDKDSSTPKAETGVNSLKKYIIIGLSILGFLLLLTLLFKFTTLGSRFNKKKKKKTQEIREELERIMHSSSNFNENNMYLSYSKLED</sequence>